<keyword evidence="3" id="KW-1185">Reference proteome</keyword>
<protein>
    <submittedName>
        <fullName evidence="2">Uncharacterized protein</fullName>
    </submittedName>
</protein>
<feature type="transmembrane region" description="Helical" evidence="1">
    <location>
        <begin position="12"/>
        <end position="30"/>
    </location>
</feature>
<sequence>MARSRKSKIGVSVVIFFLVVGSLFSILARFRVFRKRGKPISESAHSPSVSPTPPPVNGPTFVPLRKSNLKVNNGGTDMPESLNRHSPVHLGFMAHPQSVSATPPSPYQQANGTTFVPVRKSNLMVNNGGTDMPESLNHSPVYHGFLAHPPSVSASLSPYQQANGPKFVPGRKLNLKVKNGRTDMPDL</sequence>
<comment type="caution">
    <text evidence="2">The sequence shown here is derived from an EMBL/GenBank/DDBJ whole genome shotgun (WGS) entry which is preliminary data.</text>
</comment>
<keyword evidence="1" id="KW-0812">Transmembrane</keyword>
<gene>
    <name evidence="2" type="ORF">KY290_008772</name>
</gene>
<name>A0ABQ7WAR7_SOLTU</name>
<accession>A0ABQ7WAR7</accession>
<organism evidence="2 3">
    <name type="scientific">Solanum tuberosum</name>
    <name type="common">Potato</name>
    <dbReference type="NCBI Taxonomy" id="4113"/>
    <lineage>
        <taxon>Eukaryota</taxon>
        <taxon>Viridiplantae</taxon>
        <taxon>Streptophyta</taxon>
        <taxon>Embryophyta</taxon>
        <taxon>Tracheophyta</taxon>
        <taxon>Spermatophyta</taxon>
        <taxon>Magnoliopsida</taxon>
        <taxon>eudicotyledons</taxon>
        <taxon>Gunneridae</taxon>
        <taxon>Pentapetalae</taxon>
        <taxon>asterids</taxon>
        <taxon>lamiids</taxon>
        <taxon>Solanales</taxon>
        <taxon>Solanaceae</taxon>
        <taxon>Solanoideae</taxon>
        <taxon>Solaneae</taxon>
        <taxon>Solanum</taxon>
    </lineage>
</organism>
<evidence type="ECO:0000256" key="1">
    <source>
        <dbReference type="SAM" id="Phobius"/>
    </source>
</evidence>
<keyword evidence="1" id="KW-1133">Transmembrane helix</keyword>
<evidence type="ECO:0000313" key="2">
    <source>
        <dbReference type="EMBL" id="KAH0777361.1"/>
    </source>
</evidence>
<dbReference type="EMBL" id="JAIVGD010000003">
    <property type="protein sequence ID" value="KAH0777361.1"/>
    <property type="molecule type" value="Genomic_DNA"/>
</dbReference>
<dbReference type="Proteomes" id="UP000826656">
    <property type="component" value="Unassembled WGS sequence"/>
</dbReference>
<evidence type="ECO:0000313" key="3">
    <source>
        <dbReference type="Proteomes" id="UP000826656"/>
    </source>
</evidence>
<keyword evidence="1" id="KW-0472">Membrane</keyword>
<proteinExistence type="predicted"/>
<reference evidence="2 3" key="1">
    <citation type="journal article" date="2021" name="bioRxiv">
        <title>Chromosome-scale and haplotype-resolved genome assembly of a tetraploid potato cultivar.</title>
        <authorList>
            <person name="Sun H."/>
            <person name="Jiao W.-B."/>
            <person name="Krause K."/>
            <person name="Campoy J.A."/>
            <person name="Goel M."/>
            <person name="Folz-Donahue K."/>
            <person name="Kukat C."/>
            <person name="Huettel B."/>
            <person name="Schneeberger K."/>
        </authorList>
    </citation>
    <scope>NUCLEOTIDE SEQUENCE [LARGE SCALE GENOMIC DNA]</scope>
    <source>
        <strain evidence="2">SolTubOtavaFocal</strain>
        <tissue evidence="2">Leaves</tissue>
    </source>
</reference>